<gene>
    <name evidence="4" type="ORF">QYE76_036865</name>
</gene>
<keyword evidence="5" id="KW-1185">Reference proteome</keyword>
<feature type="region of interest" description="Disordered" evidence="1">
    <location>
        <begin position="339"/>
        <end position="365"/>
    </location>
</feature>
<name>A0AAD8R2S0_LOLMU</name>
<feature type="domain" description="DUF4283" evidence="3">
    <location>
        <begin position="53"/>
        <end position="131"/>
    </location>
</feature>
<reference evidence="4" key="1">
    <citation type="submission" date="2023-07" db="EMBL/GenBank/DDBJ databases">
        <title>A chromosome-level genome assembly of Lolium multiflorum.</title>
        <authorList>
            <person name="Chen Y."/>
            <person name="Copetti D."/>
            <person name="Kolliker R."/>
            <person name="Studer B."/>
        </authorList>
    </citation>
    <scope>NUCLEOTIDE SEQUENCE</scope>
    <source>
        <strain evidence="4">02402/16</strain>
        <tissue evidence="4">Leaf</tissue>
    </source>
</reference>
<evidence type="ECO:0000313" key="4">
    <source>
        <dbReference type="EMBL" id="KAK1613192.1"/>
    </source>
</evidence>
<evidence type="ECO:0000256" key="1">
    <source>
        <dbReference type="SAM" id="MobiDB-lite"/>
    </source>
</evidence>
<evidence type="ECO:0000313" key="5">
    <source>
        <dbReference type="Proteomes" id="UP001231189"/>
    </source>
</evidence>
<dbReference type="Pfam" id="PF14111">
    <property type="entry name" value="DUF4283"/>
    <property type="match status" value="1"/>
</dbReference>
<accession>A0AAD8R2S0</accession>
<evidence type="ECO:0008006" key="6">
    <source>
        <dbReference type="Google" id="ProtNLM"/>
    </source>
</evidence>
<dbReference type="Pfam" id="PF13966">
    <property type="entry name" value="zf-RVT"/>
    <property type="match status" value="1"/>
</dbReference>
<dbReference type="PANTHER" id="PTHR31286">
    <property type="entry name" value="GLYCINE-RICH CELL WALL STRUCTURAL PROTEIN 1.8-LIKE"/>
    <property type="match status" value="1"/>
</dbReference>
<comment type="caution">
    <text evidence="4">The sequence shown here is derived from an EMBL/GenBank/DDBJ whole genome shotgun (WGS) entry which is preliminary data.</text>
</comment>
<dbReference type="PANTHER" id="PTHR31286:SF167">
    <property type="entry name" value="OS09G0268800 PROTEIN"/>
    <property type="match status" value="1"/>
</dbReference>
<feature type="domain" description="Reverse transcriptase zinc-binding" evidence="2">
    <location>
        <begin position="540"/>
        <end position="607"/>
    </location>
</feature>
<dbReference type="InterPro" id="IPR026960">
    <property type="entry name" value="RVT-Znf"/>
</dbReference>
<dbReference type="InterPro" id="IPR025558">
    <property type="entry name" value="DUF4283"/>
</dbReference>
<protein>
    <recommendedName>
        <fullName evidence="6">CCHC-type domain-containing protein</fullName>
    </recommendedName>
</protein>
<dbReference type="EMBL" id="JAUUTY010000007">
    <property type="protein sequence ID" value="KAK1613192.1"/>
    <property type="molecule type" value="Genomic_DNA"/>
</dbReference>
<organism evidence="4 5">
    <name type="scientific">Lolium multiflorum</name>
    <name type="common">Italian ryegrass</name>
    <name type="synonym">Lolium perenne subsp. multiflorum</name>
    <dbReference type="NCBI Taxonomy" id="4521"/>
    <lineage>
        <taxon>Eukaryota</taxon>
        <taxon>Viridiplantae</taxon>
        <taxon>Streptophyta</taxon>
        <taxon>Embryophyta</taxon>
        <taxon>Tracheophyta</taxon>
        <taxon>Spermatophyta</taxon>
        <taxon>Magnoliopsida</taxon>
        <taxon>Liliopsida</taxon>
        <taxon>Poales</taxon>
        <taxon>Poaceae</taxon>
        <taxon>BOP clade</taxon>
        <taxon>Pooideae</taxon>
        <taxon>Poodae</taxon>
        <taxon>Poeae</taxon>
        <taxon>Poeae Chloroplast Group 2 (Poeae type)</taxon>
        <taxon>Loliodinae</taxon>
        <taxon>Loliinae</taxon>
        <taxon>Lolium</taxon>
    </lineage>
</organism>
<evidence type="ECO:0000259" key="3">
    <source>
        <dbReference type="Pfam" id="PF14111"/>
    </source>
</evidence>
<dbReference type="Proteomes" id="UP001231189">
    <property type="component" value="Unassembled WGS sequence"/>
</dbReference>
<dbReference type="InterPro" id="IPR040256">
    <property type="entry name" value="At4g02000-like"/>
</dbReference>
<sequence length="645" mass="71885">MAAISDDGGSGSVKESEADIDDLLKHLDLRDDELDDVVIGADAVKEFQKEARWLAIGKVHTKRSFSADALFGKMKAIWNLSKDPICREVGENLFVFQIHCLGDWKKVVHQGPWTFRGWAVLIEDYDVRVDPGKVSFGGLFVWAQIHGIPELYRKVHVVDDLARRIGKTKEVQMSPKLFYEGNYVRIRVLVEVSNPLTRVVSLNIEGEGKKRLLVKYEKIPFFCKRCGLLGHNHEECGDGVWTKKELQYGDFMLATRRANLQNVEPRSFNQRGRGGRFGRGAHAESRKRSSQDASLDEGDELVDSASSPLKTAAMEITGENDAGARKQLDFDNDLEEGLALVDPSAGGNSEDAPPPPPSYTNPRERTKIRNSRGLGLPATVQELVCLVQGDGKGGGIALYWTEDVTVDLLSFSKRHIDVHISGGPYDHMWRGTFIYGEPKAEKEISDALFQIGPLKAPGPDGFPARFLQRNWDLLKEEVVHAVQVFFATGIMPEEVNDTAIVLIPKKNDPEILKDFRPISLCNARLHSLSGGQSSAGPSGERRIWDLVWKAAVPPKLRVFAWKVATDSLGTKQNLNRRIPTVDPTCSLCGCKTEDSHHALIACTLARALREELRVHWSLPDESAFKEDHDEWIFSLLGNPLRTSDP</sequence>
<evidence type="ECO:0000259" key="2">
    <source>
        <dbReference type="Pfam" id="PF13966"/>
    </source>
</evidence>
<proteinExistence type="predicted"/>
<feature type="compositionally biased region" description="Basic and acidic residues" evidence="1">
    <location>
        <begin position="281"/>
        <end position="290"/>
    </location>
</feature>
<dbReference type="AlphaFoldDB" id="A0AAD8R2S0"/>
<feature type="region of interest" description="Disordered" evidence="1">
    <location>
        <begin position="263"/>
        <end position="308"/>
    </location>
</feature>